<dbReference type="SMART" id="SM00752">
    <property type="entry name" value="HTTM"/>
    <property type="match status" value="1"/>
</dbReference>
<feature type="transmembrane region" description="Helical" evidence="7">
    <location>
        <begin position="205"/>
        <end position="225"/>
    </location>
</feature>
<feature type="transmembrane region" description="Helical" evidence="7">
    <location>
        <begin position="15"/>
        <end position="38"/>
    </location>
</feature>
<feature type="transmembrane region" description="Helical" evidence="7">
    <location>
        <begin position="111"/>
        <end position="131"/>
    </location>
</feature>
<dbReference type="GO" id="GO:0008488">
    <property type="term" value="F:gamma-glutamyl carboxylase activity"/>
    <property type="evidence" value="ECO:0007669"/>
    <property type="project" value="InterPro"/>
</dbReference>
<evidence type="ECO:0000313" key="10">
    <source>
        <dbReference type="Proteomes" id="UP000585050"/>
    </source>
</evidence>
<dbReference type="InterPro" id="IPR011020">
    <property type="entry name" value="HTTM-like"/>
</dbReference>
<dbReference type="RefSeq" id="WP_168882997.1">
    <property type="nucleotide sequence ID" value="NZ_JABAIL010000004.1"/>
</dbReference>
<evidence type="ECO:0000256" key="6">
    <source>
        <dbReference type="ARBA" id="ARBA00023239"/>
    </source>
</evidence>
<evidence type="ECO:0000256" key="3">
    <source>
        <dbReference type="ARBA" id="ARBA00022989"/>
    </source>
</evidence>
<gene>
    <name evidence="9" type="ORF">HGP29_13735</name>
</gene>
<keyword evidence="3 7" id="KW-1133">Transmembrane helix</keyword>
<dbReference type="AlphaFoldDB" id="A0A7X8SL64"/>
<dbReference type="EMBL" id="JABAIL010000004">
    <property type="protein sequence ID" value="NLR92280.1"/>
    <property type="molecule type" value="Genomic_DNA"/>
</dbReference>
<dbReference type="InterPro" id="IPR007782">
    <property type="entry name" value="VKG_COase"/>
</dbReference>
<evidence type="ECO:0000256" key="4">
    <source>
        <dbReference type="ARBA" id="ARBA00023136"/>
    </source>
</evidence>
<keyword evidence="2 7" id="KW-0812">Transmembrane</keyword>
<proteinExistence type="predicted"/>
<keyword evidence="4 7" id="KW-0472">Membrane</keyword>
<dbReference type="Pfam" id="PF22777">
    <property type="entry name" value="VKGC_lumenal_dom"/>
    <property type="match status" value="1"/>
</dbReference>
<sequence>MEINLNRYINKQTSIAPLVVFRILFGFMMAGSAIRFWANGWIDSQFIQPSFFFHYYGFSWVEPLDSLGMYIVFGIMILSAVGVAIGAFYRFSSSLYFLSFTYVELIDITNYLNHYYFVSLMAFIMIFLPAHRRFSIDVYRNPETYRSTVSKWTIDIVRLQLGIVYFYAGIAKINYDWLIKAQPLRLWLASRTDLFIIGPLLKYKWVAYVFSWFGCIYDLTIPIFLSFKKTRWVAYIAVIVFHIATSILFPIGMFPYIMILSTLIFFSDEFHEKIIIFLSRFFSSENLDFKVERGQIDSIPQKIIKIGFASFLVFQLLFPFRYLLYPDNLFWTEQGFRFSWRVMLIEKSGMATFYVEDAKTKRKIEVINSNYLTPLQEKMMATQPDLILQYAHFLGKEFKSKGVNTPKVFVNAFVTLNGRSSKQYINPSVDLMTLEDSFQHKSWILPFKG</sequence>
<name>A0A7X8SL64_9BACT</name>
<dbReference type="InterPro" id="IPR053935">
    <property type="entry name" value="VKGC_lumenal_dom"/>
</dbReference>
<evidence type="ECO:0000256" key="7">
    <source>
        <dbReference type="SAM" id="Phobius"/>
    </source>
</evidence>
<reference evidence="9 10" key="1">
    <citation type="submission" date="2020-04" db="EMBL/GenBank/DDBJ databases">
        <title>Flammeovirga sp. SR4, a novel species isolated from seawater.</title>
        <authorList>
            <person name="Wang X."/>
        </authorList>
    </citation>
    <scope>NUCLEOTIDE SEQUENCE [LARGE SCALE GENOMIC DNA]</scope>
    <source>
        <strain evidence="9 10">SR4</strain>
    </source>
</reference>
<dbReference type="InterPro" id="IPR053934">
    <property type="entry name" value="HTTM_dom"/>
</dbReference>
<dbReference type="GO" id="GO:0012505">
    <property type="term" value="C:endomembrane system"/>
    <property type="evidence" value="ECO:0007669"/>
    <property type="project" value="UniProtKB-SubCell"/>
</dbReference>
<evidence type="ECO:0000256" key="5">
    <source>
        <dbReference type="ARBA" id="ARBA00023157"/>
    </source>
</evidence>
<dbReference type="Proteomes" id="UP000585050">
    <property type="component" value="Unassembled WGS sequence"/>
</dbReference>
<evidence type="ECO:0000256" key="2">
    <source>
        <dbReference type="ARBA" id="ARBA00022692"/>
    </source>
</evidence>
<comment type="caution">
    <text evidence="9">The sequence shown here is derived from an EMBL/GenBank/DDBJ whole genome shotgun (WGS) entry which is preliminary data.</text>
</comment>
<dbReference type="GO" id="GO:0019842">
    <property type="term" value="F:vitamin binding"/>
    <property type="evidence" value="ECO:0007669"/>
    <property type="project" value="TreeGrafter"/>
</dbReference>
<feature type="transmembrane region" description="Helical" evidence="7">
    <location>
        <begin position="67"/>
        <end position="91"/>
    </location>
</feature>
<accession>A0A7X8SL64</accession>
<dbReference type="Pfam" id="PF05090">
    <property type="entry name" value="HTTM"/>
    <property type="match status" value="1"/>
</dbReference>
<keyword evidence="5" id="KW-1015">Disulfide bond</keyword>
<dbReference type="PANTHER" id="PTHR12639:SF7">
    <property type="entry name" value="HTTM DOMAIN-CONTAINING PROTEIN"/>
    <property type="match status" value="1"/>
</dbReference>
<keyword evidence="6" id="KW-0456">Lyase</keyword>
<evidence type="ECO:0000259" key="8">
    <source>
        <dbReference type="SMART" id="SM00752"/>
    </source>
</evidence>
<evidence type="ECO:0000313" key="9">
    <source>
        <dbReference type="EMBL" id="NLR92280.1"/>
    </source>
</evidence>
<feature type="domain" description="HTTM-like" evidence="8">
    <location>
        <begin position="10"/>
        <end position="270"/>
    </location>
</feature>
<evidence type="ECO:0000256" key="1">
    <source>
        <dbReference type="ARBA" id="ARBA00004127"/>
    </source>
</evidence>
<feature type="transmembrane region" description="Helical" evidence="7">
    <location>
        <begin position="232"/>
        <end position="251"/>
    </location>
</feature>
<organism evidence="9 10">
    <name type="scientific">Flammeovirga agarivorans</name>
    <dbReference type="NCBI Taxonomy" id="2726742"/>
    <lineage>
        <taxon>Bacteria</taxon>
        <taxon>Pseudomonadati</taxon>
        <taxon>Bacteroidota</taxon>
        <taxon>Cytophagia</taxon>
        <taxon>Cytophagales</taxon>
        <taxon>Flammeovirgaceae</taxon>
        <taxon>Flammeovirga</taxon>
    </lineage>
</organism>
<protein>
    <submittedName>
        <fullName evidence="9">HTTM domain-containing protein</fullName>
    </submittedName>
</protein>
<keyword evidence="10" id="KW-1185">Reference proteome</keyword>
<comment type="subcellular location">
    <subcellularLocation>
        <location evidence="1">Endomembrane system</location>
        <topology evidence="1">Multi-pass membrane protein</topology>
    </subcellularLocation>
</comment>
<dbReference type="PANTHER" id="PTHR12639">
    <property type="entry name" value="VITAMIN K-DEPENDENT GAMMA-CARBOXYLASE"/>
    <property type="match status" value="1"/>
</dbReference>